<dbReference type="FunCoup" id="A0A6L2PBU1">
    <property type="interactions" value="1037"/>
</dbReference>
<dbReference type="PANTHER" id="PTHR46297">
    <property type="entry name" value="ZINC FINGER CCCH-TYPE WITH G PATCH DOMAIN-CONTAINING PROTEIN"/>
    <property type="match status" value="1"/>
</dbReference>
<dbReference type="Proteomes" id="UP000502823">
    <property type="component" value="Unassembled WGS sequence"/>
</dbReference>
<dbReference type="GO" id="GO:0005634">
    <property type="term" value="C:nucleus"/>
    <property type="evidence" value="ECO:0007669"/>
    <property type="project" value="UniProtKB-SubCell"/>
</dbReference>
<evidence type="ECO:0000313" key="5">
    <source>
        <dbReference type="EMBL" id="GFG29934.1"/>
    </source>
</evidence>
<organism evidence="5 6">
    <name type="scientific">Coptotermes formosanus</name>
    <name type="common">Formosan subterranean termite</name>
    <dbReference type="NCBI Taxonomy" id="36987"/>
    <lineage>
        <taxon>Eukaryota</taxon>
        <taxon>Metazoa</taxon>
        <taxon>Ecdysozoa</taxon>
        <taxon>Arthropoda</taxon>
        <taxon>Hexapoda</taxon>
        <taxon>Insecta</taxon>
        <taxon>Pterygota</taxon>
        <taxon>Neoptera</taxon>
        <taxon>Polyneoptera</taxon>
        <taxon>Dictyoptera</taxon>
        <taxon>Blattodea</taxon>
        <taxon>Blattoidea</taxon>
        <taxon>Termitoidae</taxon>
        <taxon>Rhinotermitidae</taxon>
        <taxon>Coptotermes</taxon>
    </lineage>
</organism>
<sequence>MAEDVTTLRNAISQYEIQVVSGASRDMQRRDLFLMLSEVQLAVSASLPGPDRDNLISLQSHIEELITLTRENLTGLQNQANERDLLQTGPGDQYDKEYALLKAELEELETTKDNTLEPVRDDSRGDIQEDLDALQGMKCQAPYKHEWGDVSYHNALVSAVEPASTVHSLDQIQDMLPCPYYLEGDCRFSDEQCHFCHGKLVDLASLKEYREPEFSAVRPGVQVLVKCEDCLWRRAVVLTNSSQDKWVVKLESSGKTMEVALHCILPLDHCMELKEKAGGDPNLFTVEKRLRRLRKKHEQCSEQQCEREKREMNVFDFINSKLGGKRGDVCDLAQASSSASKPSSKDKGLKSETCRGLNVVGFRVGEEIRRAEKDLTHLRESLLRHVQGSPMHTTIFSKMELKQVELDKLRASERSINLEQSQRKDRKKLTVF</sequence>
<evidence type="ECO:0000259" key="4">
    <source>
        <dbReference type="PROSITE" id="PS50103"/>
    </source>
</evidence>
<dbReference type="SUPFAM" id="SSF63748">
    <property type="entry name" value="Tudor/PWWP/MBT"/>
    <property type="match status" value="1"/>
</dbReference>
<evidence type="ECO:0000256" key="3">
    <source>
        <dbReference type="PROSITE-ProRule" id="PRU00723"/>
    </source>
</evidence>
<gene>
    <name evidence="5" type="ORF">Cfor_09951</name>
</gene>
<dbReference type="AlphaFoldDB" id="A0A6L2PBU1"/>
<dbReference type="InterPro" id="IPR000571">
    <property type="entry name" value="Znf_CCCH"/>
</dbReference>
<evidence type="ECO:0000313" key="6">
    <source>
        <dbReference type="Proteomes" id="UP000502823"/>
    </source>
</evidence>
<comment type="caution">
    <text evidence="5">The sequence shown here is derived from an EMBL/GenBank/DDBJ whole genome shotgun (WGS) entry which is preliminary data.</text>
</comment>
<keyword evidence="3" id="KW-0863">Zinc-finger</keyword>
<dbReference type="EMBL" id="BLKM01000181">
    <property type="protein sequence ID" value="GFG29934.1"/>
    <property type="molecule type" value="Genomic_DNA"/>
</dbReference>
<keyword evidence="3" id="KW-0479">Metal-binding</keyword>
<comment type="subcellular location">
    <subcellularLocation>
        <location evidence="1">Nucleus</location>
    </subcellularLocation>
</comment>
<dbReference type="GO" id="GO:0001227">
    <property type="term" value="F:DNA-binding transcription repressor activity, RNA polymerase II-specific"/>
    <property type="evidence" value="ECO:0007669"/>
    <property type="project" value="TreeGrafter"/>
</dbReference>
<dbReference type="InParanoid" id="A0A6L2PBU1"/>
<dbReference type="CDD" id="cd20384">
    <property type="entry name" value="Tudor_ZGPAT"/>
    <property type="match status" value="1"/>
</dbReference>
<dbReference type="OrthoDB" id="5842926at2759"/>
<evidence type="ECO:0000256" key="1">
    <source>
        <dbReference type="ARBA" id="ARBA00004123"/>
    </source>
</evidence>
<name>A0A6L2PBU1_COPFO</name>
<dbReference type="GO" id="GO:0000978">
    <property type="term" value="F:RNA polymerase II cis-regulatory region sequence-specific DNA binding"/>
    <property type="evidence" value="ECO:0007669"/>
    <property type="project" value="TreeGrafter"/>
</dbReference>
<accession>A0A6L2PBU1</accession>
<protein>
    <recommendedName>
        <fullName evidence="4">C3H1-type domain-containing protein</fullName>
    </recommendedName>
</protein>
<feature type="domain" description="C3H1-type" evidence="4">
    <location>
        <begin position="177"/>
        <end position="200"/>
    </location>
</feature>
<keyword evidence="3" id="KW-0862">Zinc</keyword>
<reference evidence="6" key="1">
    <citation type="submission" date="2020-01" db="EMBL/GenBank/DDBJ databases">
        <title>Draft genome sequence of the Termite Coptotermes fromosanus.</title>
        <authorList>
            <person name="Itakura S."/>
            <person name="Yosikawa Y."/>
            <person name="Umezawa K."/>
        </authorList>
    </citation>
    <scope>NUCLEOTIDE SEQUENCE [LARGE SCALE GENOMIC DNA]</scope>
</reference>
<dbReference type="GO" id="GO:0008270">
    <property type="term" value="F:zinc ion binding"/>
    <property type="evidence" value="ECO:0007669"/>
    <property type="project" value="UniProtKB-KW"/>
</dbReference>
<keyword evidence="2" id="KW-0539">Nucleus</keyword>
<dbReference type="PANTHER" id="PTHR46297:SF1">
    <property type="entry name" value="ZINC FINGER CCCH-TYPE WITH G PATCH DOMAIN-CONTAINING PROTEIN"/>
    <property type="match status" value="1"/>
</dbReference>
<evidence type="ECO:0000256" key="2">
    <source>
        <dbReference type="ARBA" id="ARBA00023242"/>
    </source>
</evidence>
<feature type="zinc finger region" description="C3H1-type" evidence="3">
    <location>
        <begin position="177"/>
        <end position="200"/>
    </location>
</feature>
<keyword evidence="6" id="KW-1185">Reference proteome</keyword>
<dbReference type="PROSITE" id="PS50103">
    <property type="entry name" value="ZF_C3H1"/>
    <property type="match status" value="1"/>
</dbReference>
<proteinExistence type="predicted"/>
<dbReference type="Gene3D" id="2.30.30.1190">
    <property type="match status" value="1"/>
</dbReference>